<keyword evidence="2" id="KW-1185">Reference proteome</keyword>
<evidence type="ECO:0000313" key="2">
    <source>
        <dbReference type="Proteomes" id="UP001060085"/>
    </source>
</evidence>
<comment type="caution">
    <text evidence="1">The sequence shown here is derived from an EMBL/GenBank/DDBJ whole genome shotgun (WGS) entry which is preliminary data.</text>
</comment>
<protein>
    <submittedName>
        <fullName evidence="1">Uncharacterized protein</fullName>
    </submittedName>
</protein>
<accession>A0ACC0BLS8</accession>
<proteinExistence type="predicted"/>
<reference evidence="2" key="1">
    <citation type="journal article" date="2023" name="Nat. Plants">
        <title>Single-cell RNA sequencing provides a high-resolution roadmap for understanding the multicellular compartmentation of specialized metabolism.</title>
        <authorList>
            <person name="Sun S."/>
            <person name="Shen X."/>
            <person name="Li Y."/>
            <person name="Li Y."/>
            <person name="Wang S."/>
            <person name="Li R."/>
            <person name="Zhang H."/>
            <person name="Shen G."/>
            <person name="Guo B."/>
            <person name="Wei J."/>
            <person name="Xu J."/>
            <person name="St-Pierre B."/>
            <person name="Chen S."/>
            <person name="Sun C."/>
        </authorList>
    </citation>
    <scope>NUCLEOTIDE SEQUENCE [LARGE SCALE GENOMIC DNA]</scope>
</reference>
<dbReference type="EMBL" id="CM044703">
    <property type="protein sequence ID" value="KAI5673542.1"/>
    <property type="molecule type" value="Genomic_DNA"/>
</dbReference>
<name>A0ACC0BLS8_CATRO</name>
<sequence>MSWPSPMEFHYANSSHGMPYNSIGSFMDFFGGLTYDHVNFIFADAHPYAQETMYPSMNANLYKFEYSEPGSFYFGYGHGNMVDDHTSEIDEYSKTLENPTTMVEEQTAEYVQPEVNSSSTVHTNPVECPRSHQNARDYEVVWQDNIDPDDMTYEELLELGEAVGTQSRGLPQDVISLLPVSKFKCSLFSRKKSRTERCVICQMEYKRGDRQMTLPCKHAYHVGCGSRWLSINKACPICYSEVSLDTQKC</sequence>
<organism evidence="1 2">
    <name type="scientific">Catharanthus roseus</name>
    <name type="common">Madagascar periwinkle</name>
    <name type="synonym">Vinca rosea</name>
    <dbReference type="NCBI Taxonomy" id="4058"/>
    <lineage>
        <taxon>Eukaryota</taxon>
        <taxon>Viridiplantae</taxon>
        <taxon>Streptophyta</taxon>
        <taxon>Embryophyta</taxon>
        <taxon>Tracheophyta</taxon>
        <taxon>Spermatophyta</taxon>
        <taxon>Magnoliopsida</taxon>
        <taxon>eudicotyledons</taxon>
        <taxon>Gunneridae</taxon>
        <taxon>Pentapetalae</taxon>
        <taxon>asterids</taxon>
        <taxon>lamiids</taxon>
        <taxon>Gentianales</taxon>
        <taxon>Apocynaceae</taxon>
        <taxon>Rauvolfioideae</taxon>
        <taxon>Vinceae</taxon>
        <taxon>Catharanthinae</taxon>
        <taxon>Catharanthus</taxon>
    </lineage>
</organism>
<evidence type="ECO:0000313" key="1">
    <source>
        <dbReference type="EMBL" id="KAI5673542.1"/>
    </source>
</evidence>
<gene>
    <name evidence="1" type="ORF">M9H77_13906</name>
</gene>
<dbReference type="Proteomes" id="UP001060085">
    <property type="component" value="Linkage Group LG03"/>
</dbReference>